<reference evidence="3 4" key="1">
    <citation type="submission" date="2020-08" db="EMBL/GenBank/DDBJ databases">
        <title>Genome public.</title>
        <authorList>
            <person name="Liu C."/>
            <person name="Sun Q."/>
        </authorList>
    </citation>
    <scope>NUCLEOTIDE SEQUENCE [LARGE SCALE GENOMIC DNA]</scope>
    <source>
        <strain evidence="3 4">NSJ-46</strain>
    </source>
</reference>
<evidence type="ECO:0000313" key="3">
    <source>
        <dbReference type="EMBL" id="MBC8573069.1"/>
    </source>
</evidence>
<comment type="caution">
    <text evidence="3">The sequence shown here is derived from an EMBL/GenBank/DDBJ whole genome shotgun (WGS) entry which is preliminary data.</text>
</comment>
<dbReference type="PROSITE" id="PS50894">
    <property type="entry name" value="HPT"/>
    <property type="match status" value="1"/>
</dbReference>
<dbReference type="Pfam" id="PF01627">
    <property type="entry name" value="Hpt"/>
    <property type="match status" value="1"/>
</dbReference>
<evidence type="ECO:0000256" key="1">
    <source>
        <dbReference type="PROSITE-ProRule" id="PRU00110"/>
    </source>
</evidence>
<keyword evidence="4" id="KW-1185">Reference proteome</keyword>
<dbReference type="Gene3D" id="1.20.120.160">
    <property type="entry name" value="HPT domain"/>
    <property type="match status" value="1"/>
</dbReference>
<dbReference type="EMBL" id="JACRSZ010000007">
    <property type="protein sequence ID" value="MBC8573069.1"/>
    <property type="molecule type" value="Genomic_DNA"/>
</dbReference>
<dbReference type="RefSeq" id="WP_249308098.1">
    <property type="nucleotide sequence ID" value="NZ_JACRSZ010000007.1"/>
</dbReference>
<proteinExistence type="predicted"/>
<dbReference type="InterPro" id="IPR008207">
    <property type="entry name" value="Sig_transdc_His_kin_Hpt_dom"/>
</dbReference>
<organism evidence="3 4">
    <name type="scientific">Jingyaoa shaoxingensis</name>
    <dbReference type="NCBI Taxonomy" id="2763671"/>
    <lineage>
        <taxon>Bacteria</taxon>
        <taxon>Bacillati</taxon>
        <taxon>Bacillota</taxon>
        <taxon>Clostridia</taxon>
        <taxon>Lachnospirales</taxon>
        <taxon>Lachnospiraceae</taxon>
        <taxon>Jingyaoa</taxon>
    </lineage>
</organism>
<evidence type="ECO:0000313" key="4">
    <source>
        <dbReference type="Proteomes" id="UP000657421"/>
    </source>
</evidence>
<sequence length="118" mass="13340">MTLQECYAMMHGNYEDARSRLAMDKLIEKFMLKFLDDTSMDLLNKSVAAGDVQESFRAAHTLKGVAANLAFTELMERVSELTEQLRPCSAPADEALYQKVKESYDLTIHAIEAYKAQI</sequence>
<protein>
    <submittedName>
        <fullName evidence="3">Hpt domain-containing protein</fullName>
    </submittedName>
</protein>
<name>A0ABR7N9H9_9FIRM</name>
<accession>A0ABR7N9H9</accession>
<dbReference type="SUPFAM" id="SSF47226">
    <property type="entry name" value="Histidine-containing phosphotransfer domain, HPT domain"/>
    <property type="match status" value="1"/>
</dbReference>
<feature type="domain" description="HPt" evidence="2">
    <location>
        <begin position="23"/>
        <end position="114"/>
    </location>
</feature>
<dbReference type="Proteomes" id="UP000657421">
    <property type="component" value="Unassembled WGS sequence"/>
</dbReference>
<keyword evidence="1" id="KW-0597">Phosphoprotein</keyword>
<feature type="modified residue" description="Phosphohistidine" evidence="1">
    <location>
        <position position="60"/>
    </location>
</feature>
<gene>
    <name evidence="3" type="ORF">H8716_08240</name>
</gene>
<dbReference type="InterPro" id="IPR036641">
    <property type="entry name" value="HPT_dom_sf"/>
</dbReference>
<evidence type="ECO:0000259" key="2">
    <source>
        <dbReference type="PROSITE" id="PS50894"/>
    </source>
</evidence>